<accession>A0A5C5YI93</accession>
<feature type="chain" id="PRO_5022909170" description="Thioredoxin domain-containing protein" evidence="1">
    <location>
        <begin position="24"/>
        <end position="154"/>
    </location>
</feature>
<comment type="caution">
    <text evidence="2">The sequence shown here is derived from an EMBL/GenBank/DDBJ whole genome shotgun (WGS) entry which is preliminary data.</text>
</comment>
<sequence length="154" mass="17352" precursor="true">MTAKKLVASGLLLFAAASVVVLVGREVRAPTADDAARMTEQLPDNGLVVYYFHGDTRCHTCRNIEGYAYEAVQAAFADELAEDQLQWKVVNYEQPENSHFVTEYDIVAPTVVLVRTANRERAEWRNLDRVWELVDDHGGFTEYVQSEARSMLGL</sequence>
<dbReference type="RefSeq" id="WP_146589084.1">
    <property type="nucleotide sequence ID" value="NZ_SJPO01000008.1"/>
</dbReference>
<dbReference type="AlphaFoldDB" id="A0A5C5YI93"/>
<evidence type="ECO:0008006" key="4">
    <source>
        <dbReference type="Google" id="ProtNLM"/>
    </source>
</evidence>
<dbReference type="EMBL" id="SJPO01000008">
    <property type="protein sequence ID" value="TWT74588.1"/>
    <property type="molecule type" value="Genomic_DNA"/>
</dbReference>
<organism evidence="2 3">
    <name type="scientific">Posidoniimonas polymericola</name>
    <dbReference type="NCBI Taxonomy" id="2528002"/>
    <lineage>
        <taxon>Bacteria</taxon>
        <taxon>Pseudomonadati</taxon>
        <taxon>Planctomycetota</taxon>
        <taxon>Planctomycetia</taxon>
        <taxon>Pirellulales</taxon>
        <taxon>Lacipirellulaceae</taxon>
        <taxon>Posidoniimonas</taxon>
    </lineage>
</organism>
<proteinExistence type="predicted"/>
<dbReference type="NCBIfam" id="NF040494">
    <property type="entry name" value="nitrored_ArsF"/>
    <property type="match status" value="1"/>
</dbReference>
<name>A0A5C5YI93_9BACT</name>
<dbReference type="InterPro" id="IPR047698">
    <property type="entry name" value="ArsF-like"/>
</dbReference>
<keyword evidence="3" id="KW-1185">Reference proteome</keyword>
<feature type="signal peptide" evidence="1">
    <location>
        <begin position="1"/>
        <end position="23"/>
    </location>
</feature>
<dbReference type="Proteomes" id="UP000318478">
    <property type="component" value="Unassembled WGS sequence"/>
</dbReference>
<evidence type="ECO:0000313" key="3">
    <source>
        <dbReference type="Proteomes" id="UP000318478"/>
    </source>
</evidence>
<reference evidence="2 3" key="1">
    <citation type="submission" date="2019-02" db="EMBL/GenBank/DDBJ databases">
        <title>Deep-cultivation of Planctomycetes and their phenomic and genomic characterization uncovers novel biology.</title>
        <authorList>
            <person name="Wiegand S."/>
            <person name="Jogler M."/>
            <person name="Boedeker C."/>
            <person name="Pinto D."/>
            <person name="Vollmers J."/>
            <person name="Rivas-Marin E."/>
            <person name="Kohn T."/>
            <person name="Peeters S.H."/>
            <person name="Heuer A."/>
            <person name="Rast P."/>
            <person name="Oberbeckmann S."/>
            <person name="Bunk B."/>
            <person name="Jeske O."/>
            <person name="Meyerdierks A."/>
            <person name="Storesund J.E."/>
            <person name="Kallscheuer N."/>
            <person name="Luecker S."/>
            <person name="Lage O.M."/>
            <person name="Pohl T."/>
            <person name="Merkel B.J."/>
            <person name="Hornburger P."/>
            <person name="Mueller R.-W."/>
            <person name="Bruemmer F."/>
            <person name="Labrenz M."/>
            <person name="Spormann A.M."/>
            <person name="Op Den Camp H."/>
            <person name="Overmann J."/>
            <person name="Amann R."/>
            <person name="Jetten M.S.M."/>
            <person name="Mascher T."/>
            <person name="Medema M.H."/>
            <person name="Devos D.P."/>
            <person name="Kaster A.-K."/>
            <person name="Ovreas L."/>
            <person name="Rohde M."/>
            <person name="Galperin M.Y."/>
            <person name="Jogler C."/>
        </authorList>
    </citation>
    <scope>NUCLEOTIDE SEQUENCE [LARGE SCALE GENOMIC DNA]</scope>
    <source>
        <strain evidence="2 3">Pla123a</strain>
    </source>
</reference>
<gene>
    <name evidence="2" type="ORF">Pla123a_34120</name>
</gene>
<evidence type="ECO:0000256" key="1">
    <source>
        <dbReference type="SAM" id="SignalP"/>
    </source>
</evidence>
<dbReference type="OrthoDB" id="5524063at2"/>
<keyword evidence="1" id="KW-0732">Signal</keyword>
<protein>
    <recommendedName>
        <fullName evidence="4">Thioredoxin domain-containing protein</fullName>
    </recommendedName>
</protein>
<evidence type="ECO:0000313" key="2">
    <source>
        <dbReference type="EMBL" id="TWT74588.1"/>
    </source>
</evidence>